<keyword evidence="4 5" id="KW-0642">Proline metabolism</keyword>
<dbReference type="InParanoid" id="A0A1V8TUV2"/>
<dbReference type="GO" id="GO:0010133">
    <property type="term" value="P:L-proline catabolic process to L-glutamate"/>
    <property type="evidence" value="ECO:0007669"/>
    <property type="project" value="TreeGrafter"/>
</dbReference>
<dbReference type="InterPro" id="IPR029041">
    <property type="entry name" value="FAD-linked_oxidoreductase-like"/>
</dbReference>
<dbReference type="Pfam" id="PF01619">
    <property type="entry name" value="Pro_dh"/>
    <property type="match status" value="1"/>
</dbReference>
<dbReference type="GO" id="GO:0005739">
    <property type="term" value="C:mitochondrion"/>
    <property type="evidence" value="ECO:0007669"/>
    <property type="project" value="TreeGrafter"/>
</dbReference>
<sequence>MKPVVPVPVFLDAVKSSTRYAPVAPVTIILQRRKHTTAKRQIHSSQVGGSQSAILPSIQTVTTTGQVHPPGTSSRTTLKRNETSCLSTLPLSQVLRTYLITAISSSPALLGASSSILRHMLDSKSLLFSLERNPIARAILLETFFKQFCVGPDPADVRKICQELREQGYAGVILEYALEVLKDAEGNEVEDVATWKKGMLDSVSMAQEGDFVAMKWSGMGPAALRLCAAQKTPSKIMDEAMHAVCKAAAAKDLALLPSAEETWNLDGYHSWTIKLQREYNRKGRGVIYNTYQCYLHQTPVHLARHLDFARRENFTHCAKLVRGAYLSSEPRELIQPSIEATHAAYNGIMAALIERKYNDVLRPFDSSFPTTAWPETNVMLATHNAETVNLAQSLRKSQSASSTPHTPLVFAQLQGMADEVSMSLIASNKGDSEKEQSERVFKATNWGTMEQCLNYLLRRAAENKDAASRTAGTRRAMGSEIWRRSMASVGLA</sequence>
<comment type="catalytic activity">
    <reaction evidence="5">
        <text>L-proline + a quinone = (S)-1-pyrroline-5-carboxylate + a quinol + H(+)</text>
        <dbReference type="Rhea" id="RHEA:23784"/>
        <dbReference type="ChEBI" id="CHEBI:15378"/>
        <dbReference type="ChEBI" id="CHEBI:17388"/>
        <dbReference type="ChEBI" id="CHEBI:24646"/>
        <dbReference type="ChEBI" id="CHEBI:60039"/>
        <dbReference type="ChEBI" id="CHEBI:132124"/>
        <dbReference type="EC" id="1.5.5.2"/>
    </reaction>
</comment>
<gene>
    <name evidence="7" type="ORF">B0A48_00354</name>
</gene>
<dbReference type="STRING" id="1507870.A0A1V8TUV2"/>
<comment type="cofactor">
    <cofactor evidence="5">
        <name>FAD</name>
        <dbReference type="ChEBI" id="CHEBI:57692"/>
    </cofactor>
</comment>
<protein>
    <recommendedName>
        <fullName evidence="2 5">Proline dehydrogenase</fullName>
        <ecNumber evidence="2 5">1.5.5.2</ecNumber>
    </recommendedName>
</protein>
<dbReference type="InterPro" id="IPR002872">
    <property type="entry name" value="Proline_DH_dom"/>
</dbReference>
<name>A0A1V8TUV2_9PEZI</name>
<evidence type="ECO:0000256" key="1">
    <source>
        <dbReference type="ARBA" id="ARBA00005869"/>
    </source>
</evidence>
<dbReference type="PANTHER" id="PTHR13914">
    <property type="entry name" value="PROLINE OXIDASE"/>
    <property type="match status" value="1"/>
</dbReference>
<dbReference type="InterPro" id="IPR015659">
    <property type="entry name" value="Proline_oxidase"/>
</dbReference>
<dbReference type="EMBL" id="NAJO01000001">
    <property type="protein sequence ID" value="OQO14972.1"/>
    <property type="molecule type" value="Genomic_DNA"/>
</dbReference>
<evidence type="ECO:0000256" key="3">
    <source>
        <dbReference type="ARBA" id="ARBA00023002"/>
    </source>
</evidence>
<comment type="function">
    <text evidence="5">Converts proline to delta-1-pyrroline-5-carboxylate.</text>
</comment>
<evidence type="ECO:0000256" key="4">
    <source>
        <dbReference type="ARBA" id="ARBA00023062"/>
    </source>
</evidence>
<dbReference type="GO" id="GO:0004657">
    <property type="term" value="F:proline dehydrogenase activity"/>
    <property type="evidence" value="ECO:0007669"/>
    <property type="project" value="UniProtKB-EC"/>
</dbReference>
<reference evidence="8" key="1">
    <citation type="submission" date="2017-03" db="EMBL/GenBank/DDBJ databases">
        <title>Genomes of endolithic fungi from Antarctica.</title>
        <authorList>
            <person name="Coleine C."/>
            <person name="Masonjones S."/>
            <person name="Stajich J.E."/>
        </authorList>
    </citation>
    <scope>NUCLEOTIDE SEQUENCE [LARGE SCALE GENOMIC DNA]</scope>
    <source>
        <strain evidence="8">CCFEE 5527</strain>
    </source>
</reference>
<evidence type="ECO:0000256" key="5">
    <source>
        <dbReference type="RuleBase" id="RU364054"/>
    </source>
</evidence>
<dbReference type="OrthoDB" id="5464at2759"/>
<keyword evidence="3 5" id="KW-0560">Oxidoreductase</keyword>
<dbReference type="Gene3D" id="3.20.20.220">
    <property type="match status" value="1"/>
</dbReference>
<evidence type="ECO:0000313" key="7">
    <source>
        <dbReference type="EMBL" id="OQO14972.1"/>
    </source>
</evidence>
<evidence type="ECO:0000259" key="6">
    <source>
        <dbReference type="Pfam" id="PF01619"/>
    </source>
</evidence>
<comment type="caution">
    <text evidence="7">The sequence shown here is derived from an EMBL/GenBank/DDBJ whole genome shotgun (WGS) entry which is preliminary data.</text>
</comment>
<keyword evidence="8" id="KW-1185">Reference proteome</keyword>
<proteinExistence type="inferred from homology"/>
<evidence type="ECO:0000313" key="8">
    <source>
        <dbReference type="Proteomes" id="UP000192596"/>
    </source>
</evidence>
<evidence type="ECO:0000256" key="2">
    <source>
        <dbReference type="ARBA" id="ARBA00012695"/>
    </source>
</evidence>
<comment type="similarity">
    <text evidence="1 5">Belongs to the proline oxidase family.</text>
</comment>
<dbReference type="SUPFAM" id="SSF51730">
    <property type="entry name" value="FAD-linked oxidoreductase"/>
    <property type="match status" value="1"/>
</dbReference>
<accession>A0A1V8TUV2</accession>
<dbReference type="AlphaFoldDB" id="A0A1V8TUV2"/>
<dbReference type="PANTHER" id="PTHR13914:SF0">
    <property type="entry name" value="PROLINE DEHYDROGENASE 1, MITOCHONDRIAL"/>
    <property type="match status" value="1"/>
</dbReference>
<dbReference type="Proteomes" id="UP000192596">
    <property type="component" value="Unassembled WGS sequence"/>
</dbReference>
<keyword evidence="5" id="KW-0274">FAD</keyword>
<organism evidence="7 8">
    <name type="scientific">Cryoendolithus antarcticus</name>
    <dbReference type="NCBI Taxonomy" id="1507870"/>
    <lineage>
        <taxon>Eukaryota</taxon>
        <taxon>Fungi</taxon>
        <taxon>Dikarya</taxon>
        <taxon>Ascomycota</taxon>
        <taxon>Pezizomycotina</taxon>
        <taxon>Dothideomycetes</taxon>
        <taxon>Dothideomycetidae</taxon>
        <taxon>Cladosporiales</taxon>
        <taxon>Cladosporiaceae</taxon>
        <taxon>Cryoendolithus</taxon>
    </lineage>
</organism>
<dbReference type="EC" id="1.5.5.2" evidence="2 5"/>
<feature type="domain" description="Proline dehydrogenase" evidence="6">
    <location>
        <begin position="159"/>
        <end position="470"/>
    </location>
</feature>
<dbReference type="GO" id="GO:0071949">
    <property type="term" value="F:FAD binding"/>
    <property type="evidence" value="ECO:0007669"/>
    <property type="project" value="TreeGrafter"/>
</dbReference>
<keyword evidence="5" id="KW-0285">Flavoprotein</keyword>